<keyword evidence="3" id="KW-1185">Reference proteome</keyword>
<dbReference type="AlphaFoldDB" id="A0A1R3KLK1"/>
<accession>A0A1R3KLK1</accession>
<dbReference type="EMBL" id="AWUE01012981">
    <property type="protein sequence ID" value="OMP07962.1"/>
    <property type="molecule type" value="Genomic_DNA"/>
</dbReference>
<evidence type="ECO:0000313" key="3">
    <source>
        <dbReference type="Proteomes" id="UP000187203"/>
    </source>
</evidence>
<protein>
    <submittedName>
        <fullName evidence="2">Uncharacterized protein</fullName>
    </submittedName>
</protein>
<proteinExistence type="predicted"/>
<organism evidence="2 3">
    <name type="scientific">Corchorus olitorius</name>
    <dbReference type="NCBI Taxonomy" id="93759"/>
    <lineage>
        <taxon>Eukaryota</taxon>
        <taxon>Viridiplantae</taxon>
        <taxon>Streptophyta</taxon>
        <taxon>Embryophyta</taxon>
        <taxon>Tracheophyta</taxon>
        <taxon>Spermatophyta</taxon>
        <taxon>Magnoliopsida</taxon>
        <taxon>eudicotyledons</taxon>
        <taxon>Gunneridae</taxon>
        <taxon>Pentapetalae</taxon>
        <taxon>rosids</taxon>
        <taxon>malvids</taxon>
        <taxon>Malvales</taxon>
        <taxon>Malvaceae</taxon>
        <taxon>Grewioideae</taxon>
        <taxon>Apeibeae</taxon>
        <taxon>Corchorus</taxon>
    </lineage>
</organism>
<reference evidence="3" key="1">
    <citation type="submission" date="2013-09" db="EMBL/GenBank/DDBJ databases">
        <title>Corchorus olitorius genome sequencing.</title>
        <authorList>
            <person name="Alam M."/>
            <person name="Haque M.S."/>
            <person name="Islam M.S."/>
            <person name="Emdad E.M."/>
            <person name="Islam M.M."/>
            <person name="Ahmed B."/>
            <person name="Halim A."/>
            <person name="Hossen Q.M.M."/>
            <person name="Hossain M.Z."/>
            <person name="Ahmed R."/>
            <person name="Khan M.M."/>
            <person name="Islam R."/>
            <person name="Rashid M.M."/>
            <person name="Khan S.A."/>
            <person name="Rahman M.S."/>
            <person name="Alam M."/>
            <person name="Yahiya A.S."/>
            <person name="Khan M.S."/>
            <person name="Azam M.S."/>
            <person name="Haque T."/>
            <person name="Lashkar M.Z.H."/>
            <person name="Akhand A.I."/>
            <person name="Morshed G."/>
            <person name="Roy S."/>
            <person name="Uddin K.S."/>
            <person name="Rabeya T."/>
            <person name="Hossain A.S."/>
            <person name="Chowdhury A."/>
            <person name="Snigdha A.R."/>
            <person name="Mortoza M.S."/>
            <person name="Matin S.A."/>
            <person name="Hoque S.M.E."/>
            <person name="Islam M.K."/>
            <person name="Roy D.K."/>
            <person name="Haider R."/>
            <person name="Moosa M.M."/>
            <person name="Elias S.M."/>
            <person name="Hasan A.M."/>
            <person name="Jahan S."/>
            <person name="Shafiuddin M."/>
            <person name="Mahmood N."/>
            <person name="Shommy N.S."/>
        </authorList>
    </citation>
    <scope>NUCLEOTIDE SEQUENCE [LARGE SCALE GENOMIC DNA]</scope>
    <source>
        <strain evidence="3">cv. O-4</strain>
    </source>
</reference>
<feature type="signal peptide" evidence="1">
    <location>
        <begin position="1"/>
        <end position="22"/>
    </location>
</feature>
<evidence type="ECO:0000256" key="1">
    <source>
        <dbReference type="SAM" id="SignalP"/>
    </source>
</evidence>
<name>A0A1R3KLK1_9ROSI</name>
<dbReference type="Proteomes" id="UP000187203">
    <property type="component" value="Unassembled WGS sequence"/>
</dbReference>
<sequence>MYLRVIGLSVVLLVIVFRRQNSCPKSECSVTTGKQSYCVVFVSIKGSPFAKAQLNSTLNL</sequence>
<feature type="chain" id="PRO_5012028822" evidence="1">
    <location>
        <begin position="23"/>
        <end position="60"/>
    </location>
</feature>
<evidence type="ECO:0000313" key="2">
    <source>
        <dbReference type="EMBL" id="OMP07962.1"/>
    </source>
</evidence>
<keyword evidence="1" id="KW-0732">Signal</keyword>
<comment type="caution">
    <text evidence="2">The sequence shown here is derived from an EMBL/GenBank/DDBJ whole genome shotgun (WGS) entry which is preliminary data.</text>
</comment>
<gene>
    <name evidence="2" type="ORF">COLO4_06904</name>
</gene>